<keyword evidence="2" id="KW-1185">Reference proteome</keyword>
<proteinExistence type="predicted"/>
<dbReference type="Proteomes" id="UP001642360">
    <property type="component" value="Unassembled WGS sequence"/>
</dbReference>
<name>A0ABC8UWW2_9AQUA</name>
<dbReference type="AlphaFoldDB" id="A0ABC8UWW2"/>
<sequence>TFKDEEKEVKTSTPTDVDDLIVKVSTSEGGTKSVENLQDACLKQGGKLLSLSSRLKTSEDEKKALHVDLFKSKVHIIELKEKKKSLHDE</sequence>
<accession>A0ABC8UWW2</accession>
<protein>
    <submittedName>
        <fullName evidence="1">Uncharacterized protein</fullName>
    </submittedName>
</protein>
<evidence type="ECO:0000313" key="1">
    <source>
        <dbReference type="EMBL" id="CAK9185523.1"/>
    </source>
</evidence>
<comment type="caution">
    <text evidence="1">The sequence shown here is derived from an EMBL/GenBank/DDBJ whole genome shotgun (WGS) entry which is preliminary data.</text>
</comment>
<reference evidence="1 2" key="1">
    <citation type="submission" date="2024-02" db="EMBL/GenBank/DDBJ databases">
        <authorList>
            <person name="Vignale AGUSTIN F."/>
            <person name="Sosa J E."/>
            <person name="Modenutti C."/>
        </authorList>
    </citation>
    <scope>NUCLEOTIDE SEQUENCE [LARGE SCALE GENOMIC DNA]</scope>
</reference>
<evidence type="ECO:0000313" key="2">
    <source>
        <dbReference type="Proteomes" id="UP001642360"/>
    </source>
</evidence>
<dbReference type="EMBL" id="CAUOFW020009357">
    <property type="protein sequence ID" value="CAK9185523.1"/>
    <property type="molecule type" value="Genomic_DNA"/>
</dbReference>
<feature type="non-terminal residue" evidence="1">
    <location>
        <position position="89"/>
    </location>
</feature>
<organism evidence="1 2">
    <name type="scientific">Ilex paraguariensis</name>
    <name type="common">yerba mate</name>
    <dbReference type="NCBI Taxonomy" id="185542"/>
    <lineage>
        <taxon>Eukaryota</taxon>
        <taxon>Viridiplantae</taxon>
        <taxon>Streptophyta</taxon>
        <taxon>Embryophyta</taxon>
        <taxon>Tracheophyta</taxon>
        <taxon>Spermatophyta</taxon>
        <taxon>Magnoliopsida</taxon>
        <taxon>eudicotyledons</taxon>
        <taxon>Gunneridae</taxon>
        <taxon>Pentapetalae</taxon>
        <taxon>asterids</taxon>
        <taxon>campanulids</taxon>
        <taxon>Aquifoliales</taxon>
        <taxon>Aquifoliaceae</taxon>
        <taxon>Ilex</taxon>
    </lineage>
</organism>
<feature type="non-terminal residue" evidence="1">
    <location>
        <position position="1"/>
    </location>
</feature>
<gene>
    <name evidence="1" type="ORF">ILEXP_LOCUS55932</name>
</gene>